<comment type="similarity">
    <text evidence="5">Belongs to the SAT4 family.</text>
</comment>
<evidence type="ECO:0000256" key="4">
    <source>
        <dbReference type="ARBA" id="ARBA00023136"/>
    </source>
</evidence>
<evidence type="ECO:0000259" key="8">
    <source>
        <dbReference type="Pfam" id="PF20684"/>
    </source>
</evidence>
<dbReference type="Proteomes" id="UP000316270">
    <property type="component" value="Chromosome 7"/>
</dbReference>
<keyword evidence="3 7" id="KW-1133">Transmembrane helix</keyword>
<dbReference type="AlphaFoldDB" id="A0A517LA35"/>
<feature type="transmembrane region" description="Helical" evidence="7">
    <location>
        <begin position="7"/>
        <end position="28"/>
    </location>
</feature>
<evidence type="ECO:0000256" key="1">
    <source>
        <dbReference type="ARBA" id="ARBA00004141"/>
    </source>
</evidence>
<evidence type="ECO:0000256" key="2">
    <source>
        <dbReference type="ARBA" id="ARBA00022692"/>
    </source>
</evidence>
<proteinExistence type="inferred from homology"/>
<feature type="domain" description="Rhodopsin" evidence="8">
    <location>
        <begin position="2"/>
        <end position="141"/>
    </location>
</feature>
<sequence length="337" mass="37017">MFGIITLFFAIFQCGFFSHISVFVIRIVSNQCASEALGLGINYTYASLATISDWTCILVPIFVLKESAMPLKRKLVVGGLMIFASLGSIASIVRLLHLHTITVPTGEFFVNVSKLSIWSTIEPGVGITVASLATLRPLLSKLVKRTYRSTATSPTVAAQTASGGNTLARGPSMKTYTRGGSVGMSSDSTVVASSPVHPKEGEISGFDRWTSKEEKVEDIEAEMRAYGMSNISTHTTLDEDYFNRYSTEIRRSRETERRVHWFESQRAERHPRARDSREHMLRSTSLSQPVSLDLSPVRQRIDENGEECTDEFTLDGQGLPGAPLRNGKADGNEAADA</sequence>
<dbReference type="OrthoDB" id="4682787at2759"/>
<name>A0A517LA35_9PEZI</name>
<feature type="compositionally biased region" description="Acidic residues" evidence="6">
    <location>
        <begin position="304"/>
        <end position="313"/>
    </location>
</feature>
<feature type="transmembrane region" description="Helical" evidence="7">
    <location>
        <begin position="117"/>
        <end position="139"/>
    </location>
</feature>
<feature type="transmembrane region" description="Helical" evidence="7">
    <location>
        <begin position="40"/>
        <end position="63"/>
    </location>
</feature>
<dbReference type="Pfam" id="PF20684">
    <property type="entry name" value="Fung_rhodopsin"/>
    <property type="match status" value="1"/>
</dbReference>
<protein>
    <recommendedName>
        <fullName evidence="8">Rhodopsin domain-containing protein</fullName>
    </recommendedName>
</protein>
<dbReference type="GO" id="GO:0016020">
    <property type="term" value="C:membrane"/>
    <property type="evidence" value="ECO:0007669"/>
    <property type="project" value="UniProtKB-SubCell"/>
</dbReference>
<dbReference type="InterPro" id="IPR049326">
    <property type="entry name" value="Rhodopsin_dom_fungi"/>
</dbReference>
<dbReference type="EMBL" id="CP042191">
    <property type="protein sequence ID" value="QDS72485.1"/>
    <property type="molecule type" value="Genomic_DNA"/>
</dbReference>
<evidence type="ECO:0000313" key="10">
    <source>
        <dbReference type="Proteomes" id="UP000316270"/>
    </source>
</evidence>
<feature type="compositionally biased region" description="Basic and acidic residues" evidence="6">
    <location>
        <begin position="263"/>
        <end position="281"/>
    </location>
</feature>
<feature type="region of interest" description="Disordered" evidence="6">
    <location>
        <begin position="263"/>
        <end position="337"/>
    </location>
</feature>
<evidence type="ECO:0000256" key="5">
    <source>
        <dbReference type="ARBA" id="ARBA00038359"/>
    </source>
</evidence>
<keyword evidence="4 7" id="KW-0472">Membrane</keyword>
<evidence type="ECO:0000313" key="9">
    <source>
        <dbReference type="EMBL" id="QDS72485.1"/>
    </source>
</evidence>
<gene>
    <name evidence="9" type="ORF">FKW77_009989</name>
</gene>
<dbReference type="PANTHER" id="PTHR33048:SF96">
    <property type="entry name" value="INTEGRAL MEMBRANE PROTEIN"/>
    <property type="match status" value="1"/>
</dbReference>
<evidence type="ECO:0000256" key="3">
    <source>
        <dbReference type="ARBA" id="ARBA00022989"/>
    </source>
</evidence>
<accession>A0A517LA35</accession>
<keyword evidence="2 7" id="KW-0812">Transmembrane</keyword>
<feature type="transmembrane region" description="Helical" evidence="7">
    <location>
        <begin position="75"/>
        <end position="97"/>
    </location>
</feature>
<feature type="compositionally biased region" description="Polar residues" evidence="6">
    <location>
        <begin position="183"/>
        <end position="192"/>
    </location>
</feature>
<evidence type="ECO:0000256" key="7">
    <source>
        <dbReference type="SAM" id="Phobius"/>
    </source>
</evidence>
<evidence type="ECO:0000256" key="6">
    <source>
        <dbReference type="SAM" id="MobiDB-lite"/>
    </source>
</evidence>
<feature type="region of interest" description="Disordered" evidence="6">
    <location>
        <begin position="154"/>
        <end position="203"/>
    </location>
</feature>
<feature type="compositionally biased region" description="Polar residues" evidence="6">
    <location>
        <begin position="154"/>
        <end position="165"/>
    </location>
</feature>
<keyword evidence="10" id="KW-1185">Reference proteome</keyword>
<reference evidence="9 10" key="1">
    <citation type="submission" date="2019-07" db="EMBL/GenBank/DDBJ databases">
        <title>Finished genome of Venturia effusa.</title>
        <authorList>
            <person name="Young C.A."/>
            <person name="Cox M.P."/>
            <person name="Ganley A.R.D."/>
            <person name="David W.J."/>
        </authorList>
    </citation>
    <scope>NUCLEOTIDE SEQUENCE [LARGE SCALE GENOMIC DNA]</scope>
    <source>
        <strain evidence="10">albino</strain>
    </source>
</reference>
<organism evidence="9 10">
    <name type="scientific">Venturia effusa</name>
    <dbReference type="NCBI Taxonomy" id="50376"/>
    <lineage>
        <taxon>Eukaryota</taxon>
        <taxon>Fungi</taxon>
        <taxon>Dikarya</taxon>
        <taxon>Ascomycota</taxon>
        <taxon>Pezizomycotina</taxon>
        <taxon>Dothideomycetes</taxon>
        <taxon>Pleosporomycetidae</taxon>
        <taxon>Venturiales</taxon>
        <taxon>Venturiaceae</taxon>
        <taxon>Venturia</taxon>
    </lineage>
</organism>
<comment type="subcellular location">
    <subcellularLocation>
        <location evidence="1">Membrane</location>
        <topology evidence="1">Multi-pass membrane protein</topology>
    </subcellularLocation>
</comment>
<dbReference type="PANTHER" id="PTHR33048">
    <property type="entry name" value="PTH11-LIKE INTEGRAL MEMBRANE PROTEIN (AFU_ORTHOLOGUE AFUA_5G11245)"/>
    <property type="match status" value="1"/>
</dbReference>
<dbReference type="InterPro" id="IPR052337">
    <property type="entry name" value="SAT4-like"/>
</dbReference>